<keyword evidence="2" id="KW-0812">Transmembrane</keyword>
<keyword evidence="2" id="KW-1133">Transmembrane helix</keyword>
<organism evidence="3 4">
    <name type="scientific">Symbiodinium microadriaticum</name>
    <name type="common">Dinoflagellate</name>
    <name type="synonym">Zooxanthella microadriatica</name>
    <dbReference type="NCBI Taxonomy" id="2951"/>
    <lineage>
        <taxon>Eukaryota</taxon>
        <taxon>Sar</taxon>
        <taxon>Alveolata</taxon>
        <taxon>Dinophyceae</taxon>
        <taxon>Suessiales</taxon>
        <taxon>Symbiodiniaceae</taxon>
        <taxon>Symbiodinium</taxon>
    </lineage>
</organism>
<feature type="transmembrane region" description="Helical" evidence="2">
    <location>
        <begin position="383"/>
        <end position="405"/>
    </location>
</feature>
<keyword evidence="2" id="KW-0472">Membrane</keyword>
<reference evidence="3 4" key="1">
    <citation type="submission" date="2016-02" db="EMBL/GenBank/DDBJ databases">
        <title>Genome analysis of coral dinoflagellate symbionts highlights evolutionary adaptations to a symbiotic lifestyle.</title>
        <authorList>
            <person name="Aranda M."/>
            <person name="Li Y."/>
            <person name="Liew Y.J."/>
            <person name="Baumgarten S."/>
            <person name="Simakov O."/>
            <person name="Wilson M."/>
            <person name="Piel J."/>
            <person name="Ashoor H."/>
            <person name="Bougouffa S."/>
            <person name="Bajic V.B."/>
            <person name="Ryu T."/>
            <person name="Ravasi T."/>
            <person name="Bayer T."/>
            <person name="Micklem G."/>
            <person name="Kim H."/>
            <person name="Bhak J."/>
            <person name="Lajeunesse T.C."/>
            <person name="Voolstra C.R."/>
        </authorList>
    </citation>
    <scope>NUCLEOTIDE SEQUENCE [LARGE SCALE GENOMIC DNA]</scope>
    <source>
        <strain evidence="3 4">CCMP2467</strain>
    </source>
</reference>
<dbReference type="EMBL" id="LSRX01000250">
    <property type="protein sequence ID" value="OLQ02907.1"/>
    <property type="molecule type" value="Genomic_DNA"/>
</dbReference>
<keyword evidence="4" id="KW-1185">Reference proteome</keyword>
<dbReference type="OrthoDB" id="412384at2759"/>
<feature type="transmembrane region" description="Helical" evidence="2">
    <location>
        <begin position="6"/>
        <end position="30"/>
    </location>
</feature>
<name>A0A1Q9E657_SYMMI</name>
<proteinExistence type="predicted"/>
<evidence type="ECO:0000313" key="4">
    <source>
        <dbReference type="Proteomes" id="UP000186817"/>
    </source>
</evidence>
<evidence type="ECO:0000256" key="2">
    <source>
        <dbReference type="SAM" id="Phobius"/>
    </source>
</evidence>
<sequence length="710" mass="78429">MVLVVAEVLVVLVELVVFVFVVVLVMIVLVQLANWLEPTKISSAAESSTELSKETARELRAEIHRLSSRLAALEVRLDETKGNAASAVVVEPEPTAPPALPKAEDAEIAEEKPVQLAESAWNLFAVVGLTDAGWLDALFSVLILLANVVMQTLPLGIFALDLRRGSSTFCLTKASLEIRLRYMDLSQTSLVTRVCDEDSSLLVASTQAKLLSDINKFLGIQKTAFEATFDQPGVTLCMLCIILWILGSIVGSCQKNRNLCVYRELRNIWLNLQAVLQLPRAQSTELHQGTFRSLSFWRFSIIVMAYMLRAALAIALLVGGTQWLGRTTSIVDLILNAVALNGILDIDEFLFEMAIRDEGVGDRRSSEDFSDGAHEDPVGDPKAFNFTMLLIMLLVPYLVLIVPLTQRMLEVKREMCFGIQNFVVAYNSDVGMAYGLMTNEKRFVNALTLAEEAVNEYKFKLDGPWTPVSDELPPAPNFMQLGLYPQQFEFGRIRKMAEEAAYWPVCWERDVDPYGPAENASALVSIAHSRMRAAAFNLGLGTNVTPTCAELRHTCYYPEARMVRLMCGQTCGCTDPLATPWYKQKAEGCAEMCLLQRESRMRALPCQDFPQAGAQESWNQFWDDYAQTVSAYYGQDRLEVGDMSAVSIMKAGGCPMLQAVPKDPITGEIWCLGGADIFGPLSYLCPEACGCRNVTSDSELALLCPSSCLS</sequence>
<feature type="coiled-coil region" evidence="1">
    <location>
        <begin position="56"/>
        <end position="83"/>
    </location>
</feature>
<evidence type="ECO:0000256" key="1">
    <source>
        <dbReference type="SAM" id="Coils"/>
    </source>
</evidence>
<protein>
    <submittedName>
        <fullName evidence="3">Uncharacterized protein</fullName>
    </submittedName>
</protein>
<feature type="transmembrane region" description="Helical" evidence="2">
    <location>
        <begin position="233"/>
        <end position="253"/>
    </location>
</feature>
<dbReference type="Proteomes" id="UP000186817">
    <property type="component" value="Unassembled WGS sequence"/>
</dbReference>
<gene>
    <name evidence="3" type="ORF">AK812_SmicGene14153</name>
</gene>
<feature type="transmembrane region" description="Helical" evidence="2">
    <location>
        <begin position="137"/>
        <end position="159"/>
    </location>
</feature>
<dbReference type="AlphaFoldDB" id="A0A1Q9E657"/>
<keyword evidence="1" id="KW-0175">Coiled coil</keyword>
<evidence type="ECO:0000313" key="3">
    <source>
        <dbReference type="EMBL" id="OLQ02907.1"/>
    </source>
</evidence>
<feature type="transmembrane region" description="Helical" evidence="2">
    <location>
        <begin position="296"/>
        <end position="318"/>
    </location>
</feature>
<comment type="caution">
    <text evidence="3">The sequence shown here is derived from an EMBL/GenBank/DDBJ whole genome shotgun (WGS) entry which is preliminary data.</text>
</comment>
<accession>A0A1Q9E657</accession>